<organism evidence="10 11">
    <name type="scientific">Golovinomyces cichoracearum</name>
    <dbReference type="NCBI Taxonomy" id="62708"/>
    <lineage>
        <taxon>Eukaryota</taxon>
        <taxon>Fungi</taxon>
        <taxon>Dikarya</taxon>
        <taxon>Ascomycota</taxon>
        <taxon>Pezizomycotina</taxon>
        <taxon>Leotiomycetes</taxon>
        <taxon>Erysiphales</taxon>
        <taxon>Erysiphaceae</taxon>
        <taxon>Golovinomyces</taxon>
    </lineage>
</organism>
<evidence type="ECO:0000256" key="6">
    <source>
        <dbReference type="ARBA" id="ARBA00041961"/>
    </source>
</evidence>
<reference evidence="10 11" key="1">
    <citation type="journal article" date="2018" name="BMC Genomics">
        <title>Comparative genome analyses reveal sequence features reflecting distinct modes of host-adaptation between dicot and monocot powdery mildew.</title>
        <authorList>
            <person name="Wu Y."/>
            <person name="Ma X."/>
            <person name="Pan Z."/>
            <person name="Kale S.D."/>
            <person name="Song Y."/>
            <person name="King H."/>
            <person name="Zhang Q."/>
            <person name="Presley C."/>
            <person name="Deng X."/>
            <person name="Wei C.I."/>
            <person name="Xiao S."/>
        </authorList>
    </citation>
    <scope>NUCLEOTIDE SEQUENCE [LARGE SCALE GENOMIC DNA]</scope>
    <source>
        <strain evidence="10">UMSG3</strain>
    </source>
</reference>
<dbReference type="AlphaFoldDB" id="A0A420HN06"/>
<dbReference type="Proteomes" id="UP000283383">
    <property type="component" value="Unassembled WGS sequence"/>
</dbReference>
<feature type="compositionally biased region" description="Basic and acidic residues" evidence="8">
    <location>
        <begin position="219"/>
        <end position="229"/>
    </location>
</feature>
<comment type="subcellular location">
    <subcellularLocation>
        <location evidence="1">Nucleus</location>
        <location evidence="1">Nucleolus</location>
    </subcellularLocation>
</comment>
<keyword evidence="2" id="KW-0690">Ribosome biogenesis</keyword>
<evidence type="ECO:0000256" key="3">
    <source>
        <dbReference type="ARBA" id="ARBA00022552"/>
    </source>
</evidence>
<dbReference type="STRING" id="62708.A0A420HN06"/>
<feature type="compositionally biased region" description="Polar residues" evidence="8">
    <location>
        <begin position="15"/>
        <end position="25"/>
    </location>
</feature>
<feature type="domain" description="G-patch" evidence="9">
    <location>
        <begin position="25"/>
        <end position="79"/>
    </location>
</feature>
<evidence type="ECO:0000256" key="2">
    <source>
        <dbReference type="ARBA" id="ARBA00022517"/>
    </source>
</evidence>
<accession>A0A420HN06</accession>
<dbReference type="GO" id="GO:0006364">
    <property type="term" value="P:rRNA processing"/>
    <property type="evidence" value="ECO:0007669"/>
    <property type="project" value="UniProtKB-KW"/>
</dbReference>
<proteinExistence type="inferred from homology"/>
<dbReference type="SMART" id="SM00443">
    <property type="entry name" value="G_patch"/>
    <property type="match status" value="1"/>
</dbReference>
<gene>
    <name evidence="10" type="ORF">GcM3_179006</name>
</gene>
<evidence type="ECO:0000256" key="7">
    <source>
        <dbReference type="ARBA" id="ARBA00043878"/>
    </source>
</evidence>
<dbReference type="PROSITE" id="PS50174">
    <property type="entry name" value="G_PATCH"/>
    <property type="match status" value="1"/>
</dbReference>
<dbReference type="InterPro" id="IPR050656">
    <property type="entry name" value="PINX1"/>
</dbReference>
<comment type="caution">
    <text evidence="10">The sequence shown here is derived from an EMBL/GenBank/DDBJ whole genome shotgun (WGS) entry which is preliminary data.</text>
</comment>
<evidence type="ECO:0000313" key="11">
    <source>
        <dbReference type="Proteomes" id="UP000283383"/>
    </source>
</evidence>
<evidence type="ECO:0000256" key="5">
    <source>
        <dbReference type="ARBA" id="ARBA00038007"/>
    </source>
</evidence>
<dbReference type="EMBL" id="MCBQ01017964">
    <property type="protein sequence ID" value="RKF58828.1"/>
    <property type="molecule type" value="Genomic_DNA"/>
</dbReference>
<evidence type="ECO:0000256" key="1">
    <source>
        <dbReference type="ARBA" id="ARBA00004604"/>
    </source>
</evidence>
<evidence type="ECO:0000313" key="10">
    <source>
        <dbReference type="EMBL" id="RKF58828.1"/>
    </source>
</evidence>
<dbReference type="PANTHER" id="PTHR23149">
    <property type="entry name" value="G PATCH DOMAIN CONTAINING PROTEIN"/>
    <property type="match status" value="1"/>
</dbReference>
<feature type="compositionally biased region" description="Basic and acidic residues" evidence="8">
    <location>
        <begin position="273"/>
        <end position="282"/>
    </location>
</feature>
<dbReference type="Pfam" id="PF01585">
    <property type="entry name" value="G-patch"/>
    <property type="match status" value="1"/>
</dbReference>
<feature type="compositionally biased region" description="Basic residues" evidence="8">
    <location>
        <begin position="1"/>
        <end position="11"/>
    </location>
</feature>
<feature type="region of interest" description="Disordered" evidence="8">
    <location>
        <begin position="205"/>
        <end position="322"/>
    </location>
</feature>
<dbReference type="PANTHER" id="PTHR23149:SF31">
    <property type="entry name" value="PROTEIN PXR1"/>
    <property type="match status" value="1"/>
</dbReference>
<sequence length="359" mass="40419">MGLAAPKKKNKLSHDPNNTRWTNNTQSFGHKILTSQGWKQGDYLGAKNAIHAEYHTVANSSHIRVTLKDDNLGLGAKIGSGVGHGECTGLDAFKNLLGRLNGKNDDQILKEQKARDDIRKAVYNEKRWGNVHFVSAGYLVGDKIQDLIEAEAKRITINTQKNEEMTIMLEKNTCSTRSSPRECETQKLLTSKKRKADLLDETDTEISSLKSSKQKASRKSTEDTIKSELRSVTVTKTRKKHRNCEENSESSEKEKSKKEKKENKIEQSGTKSKKTDKFSKIEKKSKRKKRSSDIVSSKQSLQPCSEEVEATSSNNKNLLQRPTLMRGRHAIRSKNIAQKKLASMDLASLNQVSKEICLY</sequence>
<evidence type="ECO:0000256" key="4">
    <source>
        <dbReference type="ARBA" id="ARBA00023242"/>
    </source>
</evidence>
<protein>
    <recommendedName>
        <fullName evidence="6">PinX1-related protein 1</fullName>
    </recommendedName>
</protein>
<keyword evidence="11" id="KW-1185">Reference proteome</keyword>
<name>A0A420HN06_9PEZI</name>
<feature type="compositionally biased region" description="Polar residues" evidence="8">
    <location>
        <begin position="310"/>
        <end position="320"/>
    </location>
</feature>
<dbReference type="GO" id="GO:0005730">
    <property type="term" value="C:nucleolus"/>
    <property type="evidence" value="ECO:0007669"/>
    <property type="project" value="UniProtKB-SubCell"/>
</dbReference>
<comment type="function">
    <text evidence="7">Involved in rRNA-processing at A0, A1 and A2 sites and negatively regulates telomerase.</text>
</comment>
<keyword evidence="4" id="KW-0539">Nucleus</keyword>
<dbReference type="GO" id="GO:0003676">
    <property type="term" value="F:nucleic acid binding"/>
    <property type="evidence" value="ECO:0007669"/>
    <property type="project" value="InterPro"/>
</dbReference>
<comment type="similarity">
    <text evidence="5">Belongs to the PINX1 family.</text>
</comment>
<feature type="compositionally biased region" description="Basic and acidic residues" evidence="8">
    <location>
        <begin position="250"/>
        <end position="265"/>
    </location>
</feature>
<keyword evidence="3" id="KW-0698">rRNA processing</keyword>
<evidence type="ECO:0000256" key="8">
    <source>
        <dbReference type="SAM" id="MobiDB-lite"/>
    </source>
</evidence>
<dbReference type="InterPro" id="IPR000467">
    <property type="entry name" value="G_patch_dom"/>
</dbReference>
<feature type="region of interest" description="Disordered" evidence="8">
    <location>
        <begin position="1"/>
        <end position="25"/>
    </location>
</feature>
<evidence type="ECO:0000259" key="9">
    <source>
        <dbReference type="PROSITE" id="PS50174"/>
    </source>
</evidence>